<proteinExistence type="predicted"/>
<comment type="caution">
    <text evidence="1">The sequence shown here is derived from an EMBL/GenBank/DDBJ whole genome shotgun (WGS) entry which is preliminary data.</text>
</comment>
<dbReference type="AlphaFoldDB" id="A0A1F5NMU6"/>
<sequence>MTNISTLFPEPGTELVFVRTLPRPRFCVAEGDNIKFDTAVGLHVNEFVYIDGTPFRNLGHAFREEHGNRQIPHVELNSHRVWIPDEVVEFQERQWNASPANCT</sequence>
<dbReference type="EMBL" id="MFEK01000013">
    <property type="protein sequence ID" value="OGE78842.1"/>
    <property type="molecule type" value="Genomic_DNA"/>
</dbReference>
<evidence type="ECO:0000313" key="2">
    <source>
        <dbReference type="Proteomes" id="UP000176864"/>
    </source>
</evidence>
<protein>
    <submittedName>
        <fullName evidence="1">Uncharacterized protein</fullName>
    </submittedName>
</protein>
<dbReference type="Proteomes" id="UP000176864">
    <property type="component" value="Unassembled WGS sequence"/>
</dbReference>
<dbReference type="STRING" id="1817824.A2751_01460"/>
<reference evidence="1 2" key="1">
    <citation type="journal article" date="2016" name="Nat. Commun.">
        <title>Thousands of microbial genomes shed light on interconnected biogeochemical processes in an aquifer system.</title>
        <authorList>
            <person name="Anantharaman K."/>
            <person name="Brown C.T."/>
            <person name="Hug L.A."/>
            <person name="Sharon I."/>
            <person name="Castelle C.J."/>
            <person name="Probst A.J."/>
            <person name="Thomas B.C."/>
            <person name="Singh A."/>
            <person name="Wilkins M.J."/>
            <person name="Karaoz U."/>
            <person name="Brodie E.L."/>
            <person name="Williams K.H."/>
            <person name="Hubbard S.S."/>
            <person name="Banfield J.F."/>
        </authorList>
    </citation>
    <scope>NUCLEOTIDE SEQUENCE [LARGE SCALE GENOMIC DNA]</scope>
</reference>
<name>A0A1F5NMU6_9BACT</name>
<gene>
    <name evidence="1" type="ORF">A2751_01460</name>
</gene>
<accession>A0A1F5NMU6</accession>
<organism evidence="1 2">
    <name type="scientific">Candidatus Doudnabacteria bacterium RIFCSPHIGHO2_01_FULL_46_14</name>
    <dbReference type="NCBI Taxonomy" id="1817824"/>
    <lineage>
        <taxon>Bacteria</taxon>
        <taxon>Candidatus Doudnaibacteriota</taxon>
    </lineage>
</organism>
<evidence type="ECO:0000313" key="1">
    <source>
        <dbReference type="EMBL" id="OGE78842.1"/>
    </source>
</evidence>